<gene>
    <name evidence="2" type="ORF">HG15A2_40450</name>
</gene>
<proteinExistence type="predicted"/>
<dbReference type="KEGG" id="amob:HG15A2_40450"/>
<feature type="chain" id="PRO_5021728890" description="DUF1570 domain-containing protein" evidence="1">
    <location>
        <begin position="25"/>
        <end position="453"/>
    </location>
</feature>
<evidence type="ECO:0000313" key="3">
    <source>
        <dbReference type="Proteomes" id="UP000319852"/>
    </source>
</evidence>
<evidence type="ECO:0008006" key="4">
    <source>
        <dbReference type="Google" id="ProtNLM"/>
    </source>
</evidence>
<organism evidence="2 3">
    <name type="scientific">Adhaeretor mobilis</name>
    <dbReference type="NCBI Taxonomy" id="1930276"/>
    <lineage>
        <taxon>Bacteria</taxon>
        <taxon>Pseudomonadati</taxon>
        <taxon>Planctomycetota</taxon>
        <taxon>Planctomycetia</taxon>
        <taxon>Pirellulales</taxon>
        <taxon>Lacipirellulaceae</taxon>
        <taxon>Adhaeretor</taxon>
    </lineage>
</organism>
<keyword evidence="1" id="KW-0732">Signal</keyword>
<dbReference type="OrthoDB" id="228844at2"/>
<dbReference type="RefSeq" id="WP_145062377.1">
    <property type="nucleotide sequence ID" value="NZ_CP036263.1"/>
</dbReference>
<keyword evidence="3" id="KW-1185">Reference proteome</keyword>
<evidence type="ECO:0000313" key="2">
    <source>
        <dbReference type="EMBL" id="QDT00705.1"/>
    </source>
</evidence>
<sequence length="453" mass="51573" precursor="true">MLVLLPRLLLILALLSVAVHCAVAETQLRVAGDLYTQVNSEGSQVPPVVENDLALTQLSNLLAEENVGEALQLATRVVSLDPDNAIARRMLGYQLVPGPDGTEHWCGGYAALMYERGNLWHEEFGWIKAGDRDRWEAGERPWGKKWITPTEDGEHHATIARGWTVRTDHFHVTTNHSREAAVDLATRLETLHQIWRQQFGEFDVSARELQARLDGKQPTGYRRKPFKVIYHRTRDQYNAALLRRQPQIAKTLGIYFDRERETHFFAGEDQDPGTIYHEAVHQFFFESRKANKNFARLANAWATEGVACYFESLARGERNGDSSMYTLGGAEAGRLPAARHRRLVDNYYVPLEELSSLGMLELQRRKDLPRLYSQSAGLATFFMEYEGGKYRPAFRELLAAIYAGRDEPTTLEAATGVSFETLDEQYREFLALTKSLQQKTNHEEHKDHKVGID</sequence>
<feature type="signal peptide" evidence="1">
    <location>
        <begin position="1"/>
        <end position="24"/>
    </location>
</feature>
<name>A0A517N0P0_9BACT</name>
<reference evidence="2 3" key="1">
    <citation type="submission" date="2019-02" db="EMBL/GenBank/DDBJ databases">
        <title>Deep-cultivation of Planctomycetes and their phenomic and genomic characterization uncovers novel biology.</title>
        <authorList>
            <person name="Wiegand S."/>
            <person name="Jogler M."/>
            <person name="Boedeker C."/>
            <person name="Pinto D."/>
            <person name="Vollmers J."/>
            <person name="Rivas-Marin E."/>
            <person name="Kohn T."/>
            <person name="Peeters S.H."/>
            <person name="Heuer A."/>
            <person name="Rast P."/>
            <person name="Oberbeckmann S."/>
            <person name="Bunk B."/>
            <person name="Jeske O."/>
            <person name="Meyerdierks A."/>
            <person name="Storesund J.E."/>
            <person name="Kallscheuer N."/>
            <person name="Luecker S."/>
            <person name="Lage O.M."/>
            <person name="Pohl T."/>
            <person name="Merkel B.J."/>
            <person name="Hornburger P."/>
            <person name="Mueller R.-W."/>
            <person name="Bruemmer F."/>
            <person name="Labrenz M."/>
            <person name="Spormann A.M."/>
            <person name="Op den Camp H."/>
            <person name="Overmann J."/>
            <person name="Amann R."/>
            <person name="Jetten M.S.M."/>
            <person name="Mascher T."/>
            <person name="Medema M.H."/>
            <person name="Devos D.P."/>
            <person name="Kaster A.-K."/>
            <person name="Ovreas L."/>
            <person name="Rohde M."/>
            <person name="Galperin M.Y."/>
            <person name="Jogler C."/>
        </authorList>
    </citation>
    <scope>NUCLEOTIDE SEQUENCE [LARGE SCALE GENOMIC DNA]</scope>
    <source>
        <strain evidence="2 3">HG15A2</strain>
    </source>
</reference>
<dbReference type="AlphaFoldDB" id="A0A517N0P0"/>
<dbReference type="Proteomes" id="UP000319852">
    <property type="component" value="Chromosome"/>
</dbReference>
<evidence type="ECO:0000256" key="1">
    <source>
        <dbReference type="SAM" id="SignalP"/>
    </source>
</evidence>
<dbReference type="EMBL" id="CP036263">
    <property type="protein sequence ID" value="QDT00705.1"/>
    <property type="molecule type" value="Genomic_DNA"/>
</dbReference>
<protein>
    <recommendedName>
        <fullName evidence="4">DUF1570 domain-containing protein</fullName>
    </recommendedName>
</protein>
<accession>A0A517N0P0</accession>